<protein>
    <submittedName>
        <fullName evidence="1">Uncharacterized protein</fullName>
    </submittedName>
</protein>
<name>A0A2D4GIB4_MICCO</name>
<dbReference type="AlphaFoldDB" id="A0A2D4GIB4"/>
<organism evidence="1">
    <name type="scientific">Micrurus corallinus</name>
    <name type="common">Brazilian coral snake</name>
    <dbReference type="NCBI Taxonomy" id="54390"/>
    <lineage>
        <taxon>Eukaryota</taxon>
        <taxon>Metazoa</taxon>
        <taxon>Chordata</taxon>
        <taxon>Craniata</taxon>
        <taxon>Vertebrata</taxon>
        <taxon>Euteleostomi</taxon>
        <taxon>Lepidosauria</taxon>
        <taxon>Squamata</taxon>
        <taxon>Bifurcata</taxon>
        <taxon>Unidentata</taxon>
        <taxon>Episquamata</taxon>
        <taxon>Toxicofera</taxon>
        <taxon>Serpentes</taxon>
        <taxon>Colubroidea</taxon>
        <taxon>Elapidae</taxon>
        <taxon>Elapinae</taxon>
        <taxon>Micrurus</taxon>
    </lineage>
</organism>
<reference evidence="1" key="2">
    <citation type="submission" date="2017-11" db="EMBL/GenBank/DDBJ databases">
        <title>Coralsnake Venomics: Analyses of Venom Gland Transcriptomes and Proteomes of Six Brazilian Taxa.</title>
        <authorList>
            <person name="Aird S.D."/>
            <person name="Jorge da Silva N."/>
            <person name="Qiu L."/>
            <person name="Villar-Briones A."/>
            <person name="Aparecida-Saddi V."/>
            <person name="Campos-Telles M.P."/>
            <person name="Grau M."/>
            <person name="Mikheyev A.S."/>
        </authorList>
    </citation>
    <scope>NUCLEOTIDE SEQUENCE</scope>
    <source>
        <tissue evidence="1">Venom_gland</tissue>
    </source>
</reference>
<reference evidence="1" key="1">
    <citation type="submission" date="2017-07" db="EMBL/GenBank/DDBJ databases">
        <authorList>
            <person name="Mikheyev A."/>
            <person name="Grau M."/>
        </authorList>
    </citation>
    <scope>NUCLEOTIDE SEQUENCE</scope>
    <source>
        <tissue evidence="1">Venom_gland</tissue>
    </source>
</reference>
<evidence type="ECO:0000313" key="1">
    <source>
        <dbReference type="EMBL" id="LAA59461.1"/>
    </source>
</evidence>
<accession>A0A2D4GIB4</accession>
<sequence length="108" mass="12839">MHRKQYCLFILQVLKLDATCRHISDMLQLISKLSPQLTYHKHTSQDVTLSKKGRHLFAQQLPKHLKMLFSFQCKKKLCRLHTLFHHKSSVPKLSAEIDIDRKPMEDRF</sequence>
<proteinExistence type="predicted"/>
<dbReference type="EMBL" id="IACJ01137029">
    <property type="protein sequence ID" value="LAA59461.1"/>
    <property type="molecule type" value="Transcribed_RNA"/>
</dbReference>